<dbReference type="AlphaFoldDB" id="A0A5B7IP00"/>
<accession>A0A5B7IP00</accession>
<organism evidence="1 2">
    <name type="scientific">Portunus trituberculatus</name>
    <name type="common">Swimming crab</name>
    <name type="synonym">Neptunus trituberculatus</name>
    <dbReference type="NCBI Taxonomy" id="210409"/>
    <lineage>
        <taxon>Eukaryota</taxon>
        <taxon>Metazoa</taxon>
        <taxon>Ecdysozoa</taxon>
        <taxon>Arthropoda</taxon>
        <taxon>Crustacea</taxon>
        <taxon>Multicrustacea</taxon>
        <taxon>Malacostraca</taxon>
        <taxon>Eumalacostraca</taxon>
        <taxon>Eucarida</taxon>
        <taxon>Decapoda</taxon>
        <taxon>Pleocyemata</taxon>
        <taxon>Brachyura</taxon>
        <taxon>Eubrachyura</taxon>
        <taxon>Portunoidea</taxon>
        <taxon>Portunidae</taxon>
        <taxon>Portuninae</taxon>
        <taxon>Portunus</taxon>
    </lineage>
</organism>
<comment type="caution">
    <text evidence="1">The sequence shown here is derived from an EMBL/GenBank/DDBJ whole genome shotgun (WGS) entry which is preliminary data.</text>
</comment>
<gene>
    <name evidence="1" type="ORF">E2C01_078085</name>
</gene>
<proteinExistence type="predicted"/>
<dbReference type="Proteomes" id="UP000324222">
    <property type="component" value="Unassembled WGS sequence"/>
</dbReference>
<evidence type="ECO:0000313" key="1">
    <source>
        <dbReference type="EMBL" id="MPC83376.1"/>
    </source>
</evidence>
<protein>
    <submittedName>
        <fullName evidence="1">Uncharacterized protein</fullName>
    </submittedName>
</protein>
<name>A0A5B7IP00_PORTR</name>
<sequence length="73" mass="8602">MYSSSDDAEAVVALLLAYRKSQQKRKCLWIRLWPSRRKERIVYHTLLLRRLCTIAMKLNPDKSSILTSNNTLH</sequence>
<evidence type="ECO:0000313" key="2">
    <source>
        <dbReference type="Proteomes" id="UP000324222"/>
    </source>
</evidence>
<reference evidence="1 2" key="1">
    <citation type="submission" date="2019-05" db="EMBL/GenBank/DDBJ databases">
        <title>Another draft genome of Portunus trituberculatus and its Hox gene families provides insights of decapod evolution.</title>
        <authorList>
            <person name="Jeong J.-H."/>
            <person name="Song I."/>
            <person name="Kim S."/>
            <person name="Choi T."/>
            <person name="Kim D."/>
            <person name="Ryu S."/>
            <person name="Kim W."/>
        </authorList>
    </citation>
    <scope>NUCLEOTIDE SEQUENCE [LARGE SCALE GENOMIC DNA]</scope>
    <source>
        <tissue evidence="1">Muscle</tissue>
    </source>
</reference>
<keyword evidence="2" id="KW-1185">Reference proteome</keyword>
<dbReference type="EMBL" id="VSRR010062328">
    <property type="protein sequence ID" value="MPC83376.1"/>
    <property type="molecule type" value="Genomic_DNA"/>
</dbReference>